<dbReference type="PROSITE" id="PS51349">
    <property type="entry name" value="FMN_HYDROXY_ACID_DH_2"/>
    <property type="match status" value="1"/>
</dbReference>
<feature type="binding site" evidence="7">
    <location>
        <position position="193"/>
    </location>
    <ligand>
        <name>glyoxylate</name>
        <dbReference type="ChEBI" id="CHEBI:36655"/>
    </ligand>
</feature>
<dbReference type="RefSeq" id="WP_146566198.1">
    <property type="nucleotide sequence ID" value="NZ_SIHJ01000002.1"/>
</dbReference>
<feature type="binding site" evidence="7">
    <location>
        <position position="304"/>
    </location>
    <ligand>
        <name>FMN</name>
        <dbReference type="ChEBI" id="CHEBI:58210"/>
    </ligand>
</feature>
<accession>A0A5C5V4P3</accession>
<keyword evidence="3 7" id="KW-0288">FMN</keyword>
<keyword evidence="10" id="KW-1185">Reference proteome</keyword>
<feature type="domain" description="FMN hydroxy acid dehydrogenase" evidence="8">
    <location>
        <begin position="27"/>
        <end position="412"/>
    </location>
</feature>
<dbReference type="Gene3D" id="3.20.20.70">
    <property type="entry name" value="Aldolase class I"/>
    <property type="match status" value="1"/>
</dbReference>
<dbReference type="PANTHER" id="PTHR10578">
    <property type="entry name" value="S -2-HYDROXY-ACID OXIDASE-RELATED"/>
    <property type="match status" value="1"/>
</dbReference>
<feature type="binding site" evidence="7">
    <location>
        <begin position="106"/>
        <end position="108"/>
    </location>
    <ligand>
        <name>FMN</name>
        <dbReference type="ChEBI" id="CHEBI:58210"/>
    </ligand>
</feature>
<keyword evidence="2 7" id="KW-0285">Flavoprotein</keyword>
<feature type="binding site" evidence="7">
    <location>
        <begin position="361"/>
        <end position="362"/>
    </location>
    <ligand>
        <name>FMN</name>
        <dbReference type="ChEBI" id="CHEBI:58210"/>
    </ligand>
</feature>
<gene>
    <name evidence="9" type="primary">lldD</name>
    <name evidence="9" type="ORF">KOR34_33400</name>
</gene>
<dbReference type="PIRSF" id="PIRSF000138">
    <property type="entry name" value="Al-hdrx_acd_dh"/>
    <property type="match status" value="1"/>
</dbReference>
<evidence type="ECO:0000256" key="3">
    <source>
        <dbReference type="ARBA" id="ARBA00022643"/>
    </source>
</evidence>
<dbReference type="Pfam" id="PF01070">
    <property type="entry name" value="FMN_dh"/>
    <property type="match status" value="1"/>
</dbReference>
<dbReference type="EMBL" id="SIHJ01000002">
    <property type="protein sequence ID" value="TWT33508.1"/>
    <property type="molecule type" value="Genomic_DNA"/>
</dbReference>
<dbReference type="InterPro" id="IPR037396">
    <property type="entry name" value="FMN_HAD"/>
</dbReference>
<dbReference type="InterPro" id="IPR013785">
    <property type="entry name" value="Aldolase_TIM"/>
</dbReference>
<feature type="active site" description="Proton acceptor" evidence="6">
    <location>
        <position position="306"/>
    </location>
</feature>
<evidence type="ECO:0000256" key="2">
    <source>
        <dbReference type="ARBA" id="ARBA00022630"/>
    </source>
</evidence>
<dbReference type="GO" id="GO:0010181">
    <property type="term" value="F:FMN binding"/>
    <property type="evidence" value="ECO:0007669"/>
    <property type="project" value="InterPro"/>
</dbReference>
<feature type="binding site" evidence="7">
    <location>
        <position position="53"/>
    </location>
    <ligand>
        <name>glyoxylate</name>
        <dbReference type="ChEBI" id="CHEBI:36655"/>
    </ligand>
</feature>
<evidence type="ECO:0000313" key="10">
    <source>
        <dbReference type="Proteomes" id="UP000316714"/>
    </source>
</evidence>
<evidence type="ECO:0000256" key="6">
    <source>
        <dbReference type="PIRSR" id="PIRSR000138-1"/>
    </source>
</evidence>
<evidence type="ECO:0000256" key="4">
    <source>
        <dbReference type="ARBA" id="ARBA00023002"/>
    </source>
</evidence>
<dbReference type="CDD" id="cd02809">
    <property type="entry name" value="alpha_hydroxyacid_oxid_FMN"/>
    <property type="match status" value="1"/>
</dbReference>
<reference evidence="9 10" key="1">
    <citation type="submission" date="2019-02" db="EMBL/GenBank/DDBJ databases">
        <title>Deep-cultivation of Planctomycetes and their phenomic and genomic characterization uncovers novel biology.</title>
        <authorList>
            <person name="Wiegand S."/>
            <person name="Jogler M."/>
            <person name="Boedeker C."/>
            <person name="Pinto D."/>
            <person name="Vollmers J."/>
            <person name="Rivas-Marin E."/>
            <person name="Kohn T."/>
            <person name="Peeters S.H."/>
            <person name="Heuer A."/>
            <person name="Rast P."/>
            <person name="Oberbeckmann S."/>
            <person name="Bunk B."/>
            <person name="Jeske O."/>
            <person name="Meyerdierks A."/>
            <person name="Storesund J.E."/>
            <person name="Kallscheuer N."/>
            <person name="Luecker S."/>
            <person name="Lage O.M."/>
            <person name="Pohl T."/>
            <person name="Merkel B.J."/>
            <person name="Hornburger P."/>
            <person name="Mueller R.-W."/>
            <person name="Bruemmer F."/>
            <person name="Labrenz M."/>
            <person name="Spormann A.M."/>
            <person name="Op Den Camp H."/>
            <person name="Overmann J."/>
            <person name="Amann R."/>
            <person name="Jetten M.S.M."/>
            <person name="Mascher T."/>
            <person name="Medema M.H."/>
            <person name="Devos D.P."/>
            <person name="Kaster A.-K."/>
            <person name="Ovreas L."/>
            <person name="Rohde M."/>
            <person name="Galperin M.Y."/>
            <person name="Jogler C."/>
        </authorList>
    </citation>
    <scope>NUCLEOTIDE SEQUENCE [LARGE SCALE GENOMIC DNA]</scope>
    <source>
        <strain evidence="9 10">KOR34</strain>
    </source>
</reference>
<comment type="cofactor">
    <cofactor evidence="1">
        <name>FMN</name>
        <dbReference type="ChEBI" id="CHEBI:58210"/>
    </cofactor>
</comment>
<dbReference type="SUPFAM" id="SSF51395">
    <property type="entry name" value="FMN-linked oxidoreductases"/>
    <property type="match status" value="1"/>
</dbReference>
<sequence>MSEIQKAGTLQKLLKPCHDATVRRWTQRLDKCFTISDLKSLFEKRIPPVVGDYFLGGASDERTLRENEAAFERTRFAPNYGIRYDSIDTSTTVAGTKVSMPIIAAPVGSLRTVWPHGEAVAAKAVGEAGTICTLSTLTGTRLEEVRAASPHDCWFQLYLVGGQEVATKAIERAKKAGYTALVLTIDTPVAGLRYRDMRNGSSQAINGGLLQKMRFAPQMSRHLSWLTSYYHDGGLMDFPNIELPGGEPMPYADIGNQLQKAAVTWDDIQWIRDAWQGPIIVKGVHTLHDAQKAADVGAAAIVVSNHGGRQLDRVLPTLDALREIAPHMKDRNIDVLMDGGIRSGGDVAIAIARGAKAVLIGRAYTFGLGTAGHAGVSKAFSILRSELEHTMRQLGCASLAELDESYLRDSRV</sequence>
<organism evidence="9 10">
    <name type="scientific">Posidoniimonas corsicana</name>
    <dbReference type="NCBI Taxonomy" id="1938618"/>
    <lineage>
        <taxon>Bacteria</taxon>
        <taxon>Pseudomonadati</taxon>
        <taxon>Planctomycetota</taxon>
        <taxon>Planctomycetia</taxon>
        <taxon>Pirellulales</taxon>
        <taxon>Lacipirellulaceae</taxon>
        <taxon>Posidoniimonas</taxon>
    </lineage>
</organism>
<dbReference type="FunFam" id="3.20.20.70:FF:000029">
    <property type="entry name" value="L-lactate dehydrogenase"/>
    <property type="match status" value="1"/>
</dbReference>
<feature type="binding site" evidence="7">
    <location>
        <position position="306"/>
    </location>
    <ligand>
        <name>glyoxylate</name>
        <dbReference type="ChEBI" id="CHEBI:36655"/>
    </ligand>
</feature>
<dbReference type="Proteomes" id="UP000316714">
    <property type="component" value="Unassembled WGS sequence"/>
</dbReference>
<comment type="caution">
    <text evidence="9">The sequence shown here is derived from an EMBL/GenBank/DDBJ whole genome shotgun (WGS) entry which is preliminary data.</text>
</comment>
<comment type="similarity">
    <text evidence="5">Belongs to the FMN-dependent alpha-hydroxy acid dehydrogenase family.</text>
</comment>
<feature type="binding site" evidence="7">
    <location>
        <position position="135"/>
    </location>
    <ligand>
        <name>FMN</name>
        <dbReference type="ChEBI" id="CHEBI:58210"/>
    </ligand>
</feature>
<dbReference type="InterPro" id="IPR012133">
    <property type="entry name" value="Alpha-hydoxy_acid_DH_FMN"/>
</dbReference>
<dbReference type="EC" id="1.1.2.3" evidence="9"/>
<evidence type="ECO:0000256" key="7">
    <source>
        <dbReference type="PIRSR" id="PIRSR000138-2"/>
    </source>
</evidence>
<dbReference type="InterPro" id="IPR000262">
    <property type="entry name" value="FMN-dep_DH"/>
</dbReference>
<evidence type="ECO:0000256" key="5">
    <source>
        <dbReference type="ARBA" id="ARBA00024042"/>
    </source>
</evidence>
<feature type="binding site" evidence="7">
    <location>
        <position position="156"/>
    </location>
    <ligand>
        <name>FMN</name>
        <dbReference type="ChEBI" id="CHEBI:58210"/>
    </ligand>
</feature>
<dbReference type="AlphaFoldDB" id="A0A5C5V4P3"/>
<evidence type="ECO:0000313" key="9">
    <source>
        <dbReference type="EMBL" id="TWT33508.1"/>
    </source>
</evidence>
<keyword evidence="4 9" id="KW-0560">Oxidoreductase</keyword>
<feature type="binding site" evidence="7">
    <location>
        <position position="309"/>
    </location>
    <ligand>
        <name>glyoxylate</name>
        <dbReference type="ChEBI" id="CHEBI:36655"/>
    </ligand>
</feature>
<evidence type="ECO:0000259" key="8">
    <source>
        <dbReference type="PROSITE" id="PS51349"/>
    </source>
</evidence>
<dbReference type="PROSITE" id="PS00557">
    <property type="entry name" value="FMN_HYDROXY_ACID_DH_1"/>
    <property type="match status" value="1"/>
</dbReference>
<evidence type="ECO:0000256" key="1">
    <source>
        <dbReference type="ARBA" id="ARBA00001917"/>
    </source>
</evidence>
<feature type="binding site" evidence="7">
    <location>
        <position position="282"/>
    </location>
    <ligand>
        <name>FMN</name>
        <dbReference type="ChEBI" id="CHEBI:58210"/>
    </ligand>
</feature>
<feature type="binding site" evidence="7">
    <location>
        <position position="184"/>
    </location>
    <ligand>
        <name>FMN</name>
        <dbReference type="ChEBI" id="CHEBI:58210"/>
    </ligand>
</feature>
<feature type="binding site" evidence="7">
    <location>
        <begin position="338"/>
        <end position="342"/>
    </location>
    <ligand>
        <name>FMN</name>
        <dbReference type="ChEBI" id="CHEBI:58210"/>
    </ligand>
</feature>
<dbReference type="OrthoDB" id="9770452at2"/>
<proteinExistence type="inferred from homology"/>
<name>A0A5C5V4P3_9BACT</name>
<dbReference type="InterPro" id="IPR008259">
    <property type="entry name" value="FMN_hydac_DH_AS"/>
</dbReference>
<dbReference type="GO" id="GO:0004460">
    <property type="term" value="F:L-lactate dehydrogenase (cytochrome) activity"/>
    <property type="evidence" value="ECO:0007669"/>
    <property type="project" value="UniProtKB-EC"/>
</dbReference>
<feature type="binding site" evidence="7">
    <location>
        <position position="158"/>
    </location>
    <ligand>
        <name>FMN</name>
        <dbReference type="ChEBI" id="CHEBI:58210"/>
    </ligand>
</feature>
<protein>
    <submittedName>
        <fullName evidence="9">L-lactate dehydrogenase [cytochrome]</fullName>
        <ecNumber evidence="9">1.1.2.3</ecNumber>
    </submittedName>
</protein>
<dbReference type="PANTHER" id="PTHR10578:SF107">
    <property type="entry name" value="2-HYDROXYACID OXIDASE 1"/>
    <property type="match status" value="1"/>
</dbReference>